<name>A0A6M3JMR9_9ZZZZ</name>
<proteinExistence type="predicted"/>
<accession>A0A6M3JMR9</accession>
<organism evidence="1">
    <name type="scientific">viral metagenome</name>
    <dbReference type="NCBI Taxonomy" id="1070528"/>
    <lineage>
        <taxon>unclassified sequences</taxon>
        <taxon>metagenomes</taxon>
        <taxon>organismal metagenomes</taxon>
    </lineage>
</organism>
<dbReference type="AlphaFoldDB" id="A0A6M3JMR9"/>
<sequence>MRNLFDFNVRPLERLVGYIARKTAHQVRCNHRTVRFLGVQPTIDGGHFKLYNCRDCHTTLGEQDIREMQTFLKHTGVIE</sequence>
<reference evidence="1" key="1">
    <citation type="submission" date="2020-03" db="EMBL/GenBank/DDBJ databases">
        <title>The deep terrestrial virosphere.</title>
        <authorList>
            <person name="Holmfeldt K."/>
            <person name="Nilsson E."/>
            <person name="Simone D."/>
            <person name="Lopez-Fernandez M."/>
            <person name="Wu X."/>
            <person name="de Brujin I."/>
            <person name="Lundin D."/>
            <person name="Andersson A."/>
            <person name="Bertilsson S."/>
            <person name="Dopson M."/>
        </authorList>
    </citation>
    <scope>NUCLEOTIDE SEQUENCE</scope>
    <source>
        <strain evidence="1">MM415A03939</strain>
    </source>
</reference>
<protein>
    <submittedName>
        <fullName evidence="1">Uncharacterized protein</fullName>
    </submittedName>
</protein>
<dbReference type="EMBL" id="MT141768">
    <property type="protein sequence ID" value="QJA70157.1"/>
    <property type="molecule type" value="Genomic_DNA"/>
</dbReference>
<evidence type="ECO:0000313" key="1">
    <source>
        <dbReference type="EMBL" id="QJA70157.1"/>
    </source>
</evidence>
<gene>
    <name evidence="1" type="ORF">MM415A03939_0013</name>
</gene>